<name>K8XQS2_RHOOP</name>
<evidence type="ECO:0000256" key="2">
    <source>
        <dbReference type="SAM" id="SignalP"/>
    </source>
</evidence>
<feature type="chain" id="PRO_5003924311" description="AB hydrolase-1 domain-containing protein" evidence="2">
    <location>
        <begin position="36"/>
        <end position="604"/>
    </location>
</feature>
<feature type="compositionally biased region" description="Low complexity" evidence="1">
    <location>
        <begin position="422"/>
        <end position="443"/>
    </location>
</feature>
<evidence type="ECO:0000313" key="4">
    <source>
        <dbReference type="EMBL" id="EKT83176.1"/>
    </source>
</evidence>
<proteinExistence type="predicted"/>
<feature type="compositionally biased region" description="Basic and acidic residues" evidence="1">
    <location>
        <begin position="450"/>
        <end position="459"/>
    </location>
</feature>
<accession>K8XQS2</accession>
<feature type="compositionally biased region" description="Basic residues" evidence="1">
    <location>
        <begin position="389"/>
        <end position="401"/>
    </location>
</feature>
<dbReference type="EMBL" id="AJYC02000025">
    <property type="protein sequence ID" value="EKT83176.1"/>
    <property type="molecule type" value="Genomic_DNA"/>
</dbReference>
<dbReference type="Gene3D" id="3.40.50.1820">
    <property type="entry name" value="alpha/beta hydrolase"/>
    <property type="match status" value="1"/>
</dbReference>
<feature type="compositionally biased region" description="Basic and acidic residues" evidence="1">
    <location>
        <begin position="496"/>
        <end position="518"/>
    </location>
</feature>
<feature type="domain" description="AB hydrolase-1" evidence="3">
    <location>
        <begin position="134"/>
        <end position="208"/>
    </location>
</feature>
<comment type="caution">
    <text evidence="4">The sequence shown here is derived from an EMBL/GenBank/DDBJ whole genome shotgun (WGS) entry which is preliminary data.</text>
</comment>
<evidence type="ECO:0000256" key="1">
    <source>
        <dbReference type="SAM" id="MobiDB-lite"/>
    </source>
</evidence>
<feature type="compositionally biased region" description="Low complexity" evidence="1">
    <location>
        <begin position="402"/>
        <end position="411"/>
    </location>
</feature>
<sequence>MGCGRHPRGVGTMRVSVRMLALGCAVTAPMGLVSACGSRGGSAPDPDPSSAATYTAAACPSPNVAGVPQLDLGPGFSCGTLTVPEDRSRPDGRRIDLAVTRLAATSPTPRPDPLDVQATRSCRDRTAGGGYDLGAYDTTANAADVADLRVALGLDEWNVYGVSYGTDLALTLLRDHPDGIRSVVLDSVVPTQSNIIEGFWPGAAEGYRALFDACAAQPACAAAYPGLQDEFTGTVNRLAGSPLTVGLSGRRVVLDGYTFTNLVIQQSLEPGNYAGLPALIHSTATGDGVPAATALLGTVTPPGLIGYGQTFGVGGEQTAFTDRERVAATAKRVLPDFPDPVLSLVPQAARIFDDCDVWDVPASDARVHEPTASDVPALLLTGSLDAVTRRRRRGPRPKPCRGPRSSSSPGSVTTYCSPWIVPRPSRSASSRTRPAATTRVASRGCRCRPSRPDEGRRPAGEATEPQGDRHQRGERHGEKGEPLEKPGDIVQWGTLRHREPAQHHEAPQSDHPGDRDVPRQAAPTRIGGEPARQHRQGEGTAGEERDPRDHMVARVVGLPGRILTQREHGGQGQPHRCHAEQGRPRPAEARRRDAAVQSGREDLQ</sequence>
<feature type="compositionally biased region" description="Basic and acidic residues" evidence="1">
    <location>
        <begin position="531"/>
        <end position="552"/>
    </location>
</feature>
<feature type="signal peptide" evidence="2">
    <location>
        <begin position="1"/>
        <end position="35"/>
    </location>
</feature>
<evidence type="ECO:0000259" key="3">
    <source>
        <dbReference type="Pfam" id="PF00561"/>
    </source>
</evidence>
<dbReference type="InterPro" id="IPR000073">
    <property type="entry name" value="AB_hydrolase_1"/>
</dbReference>
<dbReference type="Pfam" id="PF00561">
    <property type="entry name" value="Abhydrolase_1"/>
    <property type="match status" value="1"/>
</dbReference>
<dbReference type="GO" id="GO:0003824">
    <property type="term" value="F:catalytic activity"/>
    <property type="evidence" value="ECO:0007669"/>
    <property type="project" value="UniProtKB-ARBA"/>
</dbReference>
<dbReference type="Proteomes" id="UP000005951">
    <property type="component" value="Unassembled WGS sequence"/>
</dbReference>
<feature type="compositionally biased region" description="Basic and acidic residues" evidence="1">
    <location>
        <begin position="577"/>
        <end position="604"/>
    </location>
</feature>
<dbReference type="SUPFAM" id="SSF53474">
    <property type="entry name" value="alpha/beta-Hydrolases"/>
    <property type="match status" value="1"/>
</dbReference>
<evidence type="ECO:0000313" key="5">
    <source>
        <dbReference type="Proteomes" id="UP000005951"/>
    </source>
</evidence>
<dbReference type="InterPro" id="IPR029058">
    <property type="entry name" value="AB_hydrolase_fold"/>
</dbReference>
<feature type="region of interest" description="Disordered" evidence="1">
    <location>
        <begin position="383"/>
        <end position="604"/>
    </location>
</feature>
<keyword evidence="2" id="KW-0732">Signal</keyword>
<protein>
    <recommendedName>
        <fullName evidence="3">AB hydrolase-1 domain-containing protein</fullName>
    </recommendedName>
</protein>
<feature type="compositionally biased region" description="Basic and acidic residues" evidence="1">
    <location>
        <begin position="466"/>
        <end position="487"/>
    </location>
</feature>
<gene>
    <name evidence="4" type="ORF">WSS_A08719</name>
</gene>
<organism evidence="4 5">
    <name type="scientific">Rhodococcus opacus M213</name>
    <dbReference type="NCBI Taxonomy" id="1129896"/>
    <lineage>
        <taxon>Bacteria</taxon>
        <taxon>Bacillati</taxon>
        <taxon>Actinomycetota</taxon>
        <taxon>Actinomycetes</taxon>
        <taxon>Mycobacteriales</taxon>
        <taxon>Nocardiaceae</taxon>
        <taxon>Rhodococcus</taxon>
    </lineage>
</organism>
<dbReference type="AlphaFoldDB" id="K8XQS2"/>
<reference evidence="4 5" key="1">
    <citation type="journal article" date="2013" name="Genome Announc.">
        <title>Draft Genome Sequence of Rhodococcus opacus Strain M213 Shows a Diverse Catabolic Potential.</title>
        <authorList>
            <person name="Pathak A."/>
            <person name="Green S.J."/>
            <person name="Ogram A."/>
            <person name="Chauhan A."/>
        </authorList>
    </citation>
    <scope>NUCLEOTIDE SEQUENCE [LARGE SCALE GENOMIC DNA]</scope>
    <source>
        <strain evidence="4 5">M213</strain>
    </source>
</reference>